<reference evidence="9 10" key="1">
    <citation type="submission" date="2023-05" db="EMBL/GenBank/DDBJ databases">
        <title>B98-5 Cell Line De Novo Hybrid Assembly: An Optical Mapping Approach.</title>
        <authorList>
            <person name="Kananen K."/>
            <person name="Auerbach J.A."/>
            <person name="Kautto E."/>
            <person name="Blachly J.S."/>
        </authorList>
    </citation>
    <scope>NUCLEOTIDE SEQUENCE [LARGE SCALE GENOMIC DNA]</scope>
    <source>
        <strain evidence="9">B95-8</strain>
        <tissue evidence="9">Cell line</tissue>
    </source>
</reference>
<keyword evidence="5" id="KW-1133">Transmembrane helix</keyword>
<evidence type="ECO:0000256" key="4">
    <source>
        <dbReference type="ARBA" id="ARBA00022801"/>
    </source>
</evidence>
<dbReference type="PROSITE" id="PS51704">
    <property type="entry name" value="GP_PDE"/>
    <property type="match status" value="1"/>
</dbReference>
<proteinExistence type="inferred from homology"/>
<comment type="subcellular location">
    <subcellularLocation>
        <location evidence="1">Membrane</location>
        <topology evidence="1">Multi-pass membrane protein</topology>
    </subcellularLocation>
</comment>
<dbReference type="EMBL" id="JASSZA010000010">
    <property type="protein sequence ID" value="KAK2101023.1"/>
    <property type="molecule type" value="Genomic_DNA"/>
</dbReference>
<dbReference type="Proteomes" id="UP001266305">
    <property type="component" value="Unassembled WGS sequence"/>
</dbReference>
<dbReference type="PANTHER" id="PTHR23344">
    <property type="entry name" value="GLYCEROPHOSPHORYL DIESTER PHOSPHODIESTERASE"/>
    <property type="match status" value="1"/>
</dbReference>
<comment type="similarity">
    <text evidence="2">Belongs to the glycerophosphoryl diester phosphodiesterase family.</text>
</comment>
<keyword evidence="6" id="KW-0472">Membrane</keyword>
<gene>
    <name evidence="9" type="primary">GDPD4</name>
    <name evidence="9" type="ORF">P7K49_022371</name>
</gene>
<dbReference type="Gene3D" id="3.20.20.190">
    <property type="entry name" value="Phosphatidylinositol (PI) phosphodiesterase"/>
    <property type="match status" value="1"/>
</dbReference>
<feature type="domain" description="GP-PDE" evidence="8">
    <location>
        <begin position="1"/>
        <end position="156"/>
    </location>
</feature>
<keyword evidence="4" id="KW-0378">Hydrolase</keyword>
<dbReference type="PANTHER" id="PTHR23344:SF13">
    <property type="entry name" value="GLYCEROPHOSPHODIESTER PHOSPHODIESTERASE DOMAIN-CONTAINING PROTEIN 4"/>
    <property type="match status" value="1"/>
</dbReference>
<accession>A0ABQ9UVC7</accession>
<evidence type="ECO:0000259" key="8">
    <source>
        <dbReference type="PROSITE" id="PS51704"/>
    </source>
</evidence>
<dbReference type="SUPFAM" id="SSF51695">
    <property type="entry name" value="PLC-like phosphodiesterases"/>
    <property type="match status" value="1"/>
</dbReference>
<keyword evidence="10" id="KW-1185">Reference proteome</keyword>
<evidence type="ECO:0000256" key="6">
    <source>
        <dbReference type="ARBA" id="ARBA00023136"/>
    </source>
</evidence>
<sequence>MPCPWGPELKVCIALSKKKPFYNMKTLSEADKERARNQSIPTLADLLTLAKKERKFVIFDLRGPPPKHPLRHTFVRQVVSVILASKIEQHLIYWLPTHDMQYVRSVAPGFQHVGRFVSVETLAKKNISIINVDYKRFLKFDIWFTSTPLLLQEQRR</sequence>
<evidence type="ECO:0000256" key="2">
    <source>
        <dbReference type="ARBA" id="ARBA00007277"/>
    </source>
</evidence>
<evidence type="ECO:0000256" key="1">
    <source>
        <dbReference type="ARBA" id="ARBA00004141"/>
    </source>
</evidence>
<evidence type="ECO:0000313" key="10">
    <source>
        <dbReference type="Proteomes" id="UP001266305"/>
    </source>
</evidence>
<comment type="caution">
    <text evidence="9">The sequence shown here is derived from an EMBL/GenBank/DDBJ whole genome shotgun (WGS) entry which is preliminary data.</text>
</comment>
<evidence type="ECO:0000256" key="3">
    <source>
        <dbReference type="ARBA" id="ARBA00022692"/>
    </source>
</evidence>
<protein>
    <submittedName>
        <fullName evidence="9">Glycerophosphodiester phosphodiesterase domain-containing protein 4</fullName>
    </submittedName>
</protein>
<keyword evidence="3" id="KW-0812">Transmembrane</keyword>
<evidence type="ECO:0000256" key="5">
    <source>
        <dbReference type="ARBA" id="ARBA00022989"/>
    </source>
</evidence>
<evidence type="ECO:0000256" key="7">
    <source>
        <dbReference type="ARBA" id="ARBA00023180"/>
    </source>
</evidence>
<dbReference type="InterPro" id="IPR017946">
    <property type="entry name" value="PLC-like_Pdiesterase_TIM-brl"/>
</dbReference>
<organism evidence="9 10">
    <name type="scientific">Saguinus oedipus</name>
    <name type="common">Cotton-top tamarin</name>
    <name type="synonym">Oedipomidas oedipus</name>
    <dbReference type="NCBI Taxonomy" id="9490"/>
    <lineage>
        <taxon>Eukaryota</taxon>
        <taxon>Metazoa</taxon>
        <taxon>Chordata</taxon>
        <taxon>Craniata</taxon>
        <taxon>Vertebrata</taxon>
        <taxon>Euteleostomi</taxon>
        <taxon>Mammalia</taxon>
        <taxon>Eutheria</taxon>
        <taxon>Euarchontoglires</taxon>
        <taxon>Primates</taxon>
        <taxon>Haplorrhini</taxon>
        <taxon>Platyrrhini</taxon>
        <taxon>Cebidae</taxon>
        <taxon>Callitrichinae</taxon>
        <taxon>Saguinus</taxon>
    </lineage>
</organism>
<name>A0ABQ9UVC7_SAGOE</name>
<dbReference type="InterPro" id="IPR030395">
    <property type="entry name" value="GP_PDE_dom"/>
</dbReference>
<evidence type="ECO:0000313" key="9">
    <source>
        <dbReference type="EMBL" id="KAK2101023.1"/>
    </source>
</evidence>
<keyword evidence="7" id="KW-0325">Glycoprotein</keyword>